<dbReference type="WBParaSite" id="PS1159_v2.g9845.t1">
    <property type="protein sequence ID" value="PS1159_v2.g9845.t1"/>
    <property type="gene ID" value="PS1159_v2.g9845"/>
</dbReference>
<accession>A0AC35GXY2</accession>
<organism evidence="1 2">
    <name type="scientific">Panagrolaimus sp. PS1159</name>
    <dbReference type="NCBI Taxonomy" id="55785"/>
    <lineage>
        <taxon>Eukaryota</taxon>
        <taxon>Metazoa</taxon>
        <taxon>Ecdysozoa</taxon>
        <taxon>Nematoda</taxon>
        <taxon>Chromadorea</taxon>
        <taxon>Rhabditida</taxon>
        <taxon>Tylenchina</taxon>
        <taxon>Panagrolaimomorpha</taxon>
        <taxon>Panagrolaimoidea</taxon>
        <taxon>Panagrolaimidae</taxon>
        <taxon>Panagrolaimus</taxon>
    </lineage>
</organism>
<evidence type="ECO:0000313" key="2">
    <source>
        <dbReference type="WBParaSite" id="PS1159_v2.g9845.t1"/>
    </source>
</evidence>
<name>A0AC35GXY2_9BILA</name>
<dbReference type="Proteomes" id="UP000887580">
    <property type="component" value="Unplaced"/>
</dbReference>
<reference evidence="2" key="1">
    <citation type="submission" date="2022-11" db="UniProtKB">
        <authorList>
            <consortium name="WormBaseParasite"/>
        </authorList>
    </citation>
    <scope>IDENTIFICATION</scope>
</reference>
<evidence type="ECO:0000313" key="1">
    <source>
        <dbReference type="Proteomes" id="UP000887580"/>
    </source>
</evidence>
<protein>
    <submittedName>
        <fullName evidence="2">HSF-type DNA-binding domain-containing protein</fullName>
    </submittedName>
</protein>
<proteinExistence type="predicted"/>
<sequence>MPINNIQQPPISTQQQQPGTLSNPAVVPQQQQTILKEDDKMPLFLIKLWNIVEDPSFWDIIRWDESGYSFHILDPYSFCRNVLPQYFKHNNLNSLIRQLNMYGFRKMTPIERTSLARLESDQDHLEFSHPCFVRDHPELLTQIKRKIPTTRRDDGVSAQPSKDLANVLEEVRVLRERQKTMEERMNELVTDNNAMWQQMTSMRAAHAKQQQIVNKLVQFLVTLVQPKRLSKRHMLAIDEFASPKRARTSEAPENNGISSQSLQTIQQSNVNDILDHLMKEISKSNAEINLPSTQNGPIISDVTDELDHLSTTGTGQMSQGDFLNHRSNNSPSMGVYDPNAFGYQNQLQPHMIPISQQQQQQRPPSTQQQQQQAIPQVLSPNVMPDDPLVLSPNGELGFTSNDFADYLSGVDGSIESCRDLIGDHWNSFDFDNLLNSSDPSPPGAEYSFSQQQPLSLEQIHPQYHDSIYPSPTNISTAIPASQQQPQQSTQQQHQSIKTPPQMVAFQPQPQVLSSPNRNYGNRRKR</sequence>